<evidence type="ECO:0000313" key="1">
    <source>
        <dbReference type="EMBL" id="BFG69606.1"/>
    </source>
</evidence>
<dbReference type="EMBL" id="AP029612">
    <property type="protein sequence ID" value="BFG69606.1"/>
    <property type="molecule type" value="Genomic_DNA"/>
</dbReference>
<dbReference type="AlphaFoldDB" id="A0AAT9GGG2"/>
<reference evidence="1" key="1">
    <citation type="submission" date="2024-02" db="EMBL/GenBank/DDBJ databases">
        <title>Sediminibacterium planktonica sp. nov. and Sediminibacterium longus sp. nov., isolated from surface lake and river water.</title>
        <authorList>
            <person name="Watanabe K."/>
            <person name="Takemine S."/>
            <person name="Ishii Y."/>
            <person name="Ogata Y."/>
            <person name="Shindo C."/>
            <person name="Suda W."/>
        </authorList>
    </citation>
    <scope>NUCLEOTIDE SEQUENCE</scope>
    <source>
        <strain evidence="1">KACHI17</strain>
    </source>
</reference>
<organism evidence="1">
    <name type="scientific">Sediminibacterium sp. KACHI17</name>
    <dbReference type="NCBI Taxonomy" id="1751071"/>
    <lineage>
        <taxon>Bacteria</taxon>
        <taxon>Pseudomonadati</taxon>
        <taxon>Bacteroidota</taxon>
        <taxon>Chitinophagia</taxon>
        <taxon>Chitinophagales</taxon>
        <taxon>Chitinophagaceae</taxon>
        <taxon>Sediminibacterium</taxon>
    </lineage>
</organism>
<proteinExistence type="predicted"/>
<sequence>MAILTGPIQYIGTIDDLTAYRTRNSDKVIVRKKRYFPGKDTFKTAPQYEAMRRNNAEFTACAYGGKILRDALGSLILLADYNVSPAMNKFCKVLQQQDKINAAGKRSIVFSAYKASLTSLVLNKRFVFESVVRQRPVVEINRAQGELHVQMGELIPGFNLQLPWKHAYFRFVLSLGMLGDLHDQGNGYDTSYGRKKVMVNNVFSNWMLSTQKMPAQSFIVKLSYPDLLERDDISLMAGMGIQMGVPVYLNDIDPVPYAATATVLGVA</sequence>
<dbReference type="RefSeq" id="WP_353549919.1">
    <property type="nucleotide sequence ID" value="NZ_AP029612.1"/>
</dbReference>
<name>A0AAT9GGG2_9BACT</name>
<accession>A0AAT9GGG2</accession>
<protein>
    <submittedName>
        <fullName evidence="1">Uncharacterized protein</fullName>
    </submittedName>
</protein>
<gene>
    <name evidence="1" type="ORF">KACHI17_04870</name>
</gene>